<evidence type="ECO:0000256" key="4">
    <source>
        <dbReference type="ARBA" id="ARBA00023172"/>
    </source>
</evidence>
<evidence type="ECO:0000256" key="3">
    <source>
        <dbReference type="ARBA" id="ARBA00023125"/>
    </source>
</evidence>
<dbReference type="InterPro" id="IPR010095">
    <property type="entry name" value="Cas12f1-like_TNB"/>
</dbReference>
<accession>A0A1W1CUP8</accession>
<dbReference type="NCBIfam" id="NF040570">
    <property type="entry name" value="guided_TnpB"/>
    <property type="match status" value="1"/>
</dbReference>
<feature type="domain" description="Cas12f1-like TNB" evidence="6">
    <location>
        <begin position="299"/>
        <end position="370"/>
    </location>
</feature>
<dbReference type="Pfam" id="PF01385">
    <property type="entry name" value="OrfB_IS605"/>
    <property type="match status" value="1"/>
</dbReference>
<keyword evidence="3" id="KW-0238">DNA-binding</keyword>
<feature type="domain" description="Probable transposase IS891/IS1136/IS1341" evidence="5">
    <location>
        <begin position="182"/>
        <end position="280"/>
    </location>
</feature>
<evidence type="ECO:0000259" key="6">
    <source>
        <dbReference type="Pfam" id="PF07282"/>
    </source>
</evidence>
<keyword evidence="4" id="KW-0233">DNA recombination</keyword>
<dbReference type="GO" id="GO:0032196">
    <property type="term" value="P:transposition"/>
    <property type="evidence" value="ECO:0007669"/>
    <property type="project" value="UniProtKB-KW"/>
</dbReference>
<dbReference type="Pfam" id="PF07282">
    <property type="entry name" value="Cas12f1-like_TNB"/>
    <property type="match status" value="1"/>
</dbReference>
<dbReference type="EMBL" id="FPHN01000274">
    <property type="protein sequence ID" value="SFV69402.1"/>
    <property type="molecule type" value="Genomic_DNA"/>
</dbReference>
<name>A0A1W1CUP8_9ZZZZ</name>
<dbReference type="InterPro" id="IPR001959">
    <property type="entry name" value="Transposase"/>
</dbReference>
<dbReference type="GO" id="GO:0003677">
    <property type="term" value="F:DNA binding"/>
    <property type="evidence" value="ECO:0007669"/>
    <property type="project" value="UniProtKB-KW"/>
</dbReference>
<dbReference type="AlphaFoldDB" id="A0A1W1CUP8"/>
<reference evidence="7" key="1">
    <citation type="submission" date="2016-10" db="EMBL/GenBank/DDBJ databases">
        <authorList>
            <person name="de Groot N.N."/>
        </authorList>
    </citation>
    <scope>NUCLEOTIDE SEQUENCE</scope>
</reference>
<dbReference type="NCBIfam" id="TIGR01766">
    <property type="entry name" value="IS200/IS605 family accessory protein TnpB-like domain"/>
    <property type="match status" value="1"/>
</dbReference>
<evidence type="ECO:0000256" key="1">
    <source>
        <dbReference type="ARBA" id="ARBA00008761"/>
    </source>
</evidence>
<evidence type="ECO:0000259" key="5">
    <source>
        <dbReference type="Pfam" id="PF01385"/>
    </source>
</evidence>
<keyword evidence="2" id="KW-0815">Transposition</keyword>
<gene>
    <name evidence="7" type="ORF">MNB_SV-14-592</name>
</gene>
<evidence type="ECO:0000256" key="2">
    <source>
        <dbReference type="ARBA" id="ARBA00022578"/>
    </source>
</evidence>
<evidence type="ECO:0000313" key="7">
    <source>
        <dbReference type="EMBL" id="SFV69402.1"/>
    </source>
</evidence>
<comment type="similarity">
    <text evidence="1">In the C-terminal section; belongs to the transposase 35 family.</text>
</comment>
<protein>
    <submittedName>
        <fullName evidence="7">Mobile element protein</fullName>
    </submittedName>
</protein>
<sequence>MLQRVERHIIMQSETLEELTYLSKNLYNYANYQIRQHFFNTGKMLNEFDLTLKLARENQDDYRAMPTAQSAQQTIKLLFKNWKSFFKSIEGYKLNPKKYLGRPKLPKYLKKDGHNILIFTNQNCKLKNGYIYFPKKSKIEPLKTKITSKIKQVRVIPQASCFIVEVVFEKDIQKVNLVDDTYLSIDLGLNNLVTTFNNIGEKPFIINGKIIKSINQYYNKKKAKLMSYIGDRGVSNRINRLTHKRECKINDYLHKSSREIVNYCIKHKISTIIIGDNKNWKQNINIGKRNNQSFVSVPFSKLIQMISYKSEEVGIKVKTTEESYTSKIDHLANEKMKKQERYLGKRKKRGLFISSINKFLNADVNGAIGIMRKVVPEVVLGTLRDRGTVFVPYKTII</sequence>
<dbReference type="GO" id="GO:0006310">
    <property type="term" value="P:DNA recombination"/>
    <property type="evidence" value="ECO:0007669"/>
    <property type="project" value="UniProtKB-KW"/>
</dbReference>
<organism evidence="7">
    <name type="scientific">hydrothermal vent metagenome</name>
    <dbReference type="NCBI Taxonomy" id="652676"/>
    <lineage>
        <taxon>unclassified sequences</taxon>
        <taxon>metagenomes</taxon>
        <taxon>ecological metagenomes</taxon>
    </lineage>
</organism>
<proteinExistence type="inferred from homology"/>